<gene>
    <name evidence="1" type="ORF">VSP0166_LOCUS12292</name>
</gene>
<proteinExistence type="predicted"/>
<reference evidence="1" key="1">
    <citation type="submission" date="2021-01" db="EMBL/GenBank/DDBJ databases">
        <authorList>
            <person name="Corre E."/>
            <person name="Pelletier E."/>
            <person name="Niang G."/>
            <person name="Scheremetjew M."/>
            <person name="Finn R."/>
            <person name="Kale V."/>
            <person name="Holt S."/>
            <person name="Cochrane G."/>
            <person name="Meng A."/>
            <person name="Brown T."/>
            <person name="Cohen L."/>
        </authorList>
    </citation>
    <scope>NUCLEOTIDE SEQUENCE</scope>
    <source>
        <strain evidence="1">DIVA3 518/3/11/1/6</strain>
    </source>
</reference>
<dbReference type="AlphaFoldDB" id="A0A7S4MLC0"/>
<organism evidence="1">
    <name type="scientific">Vannella robusta</name>
    <dbReference type="NCBI Taxonomy" id="1487602"/>
    <lineage>
        <taxon>Eukaryota</taxon>
        <taxon>Amoebozoa</taxon>
        <taxon>Discosea</taxon>
        <taxon>Flabellinia</taxon>
        <taxon>Vannellidae</taxon>
        <taxon>Vannella</taxon>
    </lineage>
</organism>
<accession>A0A7S4MLC0</accession>
<evidence type="ECO:0000313" key="1">
    <source>
        <dbReference type="EMBL" id="CAE2228906.1"/>
    </source>
</evidence>
<sequence length="149" mass="17284">MQKLQPLFPEEENTLISSALYPQCKLVEDDGYTTTDRMILSSSFSDKASQQKQKDLRSVGETTIGYSHTFGVSVHRCKLNLHMQAMAVLLAFEFTQIKLMISPLHPQYMPEWLSEILYDMSDRVFDLTKEQFKQRIFKAKPTSLKKEIK</sequence>
<name>A0A7S4MLC0_9EUKA</name>
<protein>
    <submittedName>
        <fullName evidence="1">Uncharacterized protein</fullName>
    </submittedName>
</protein>
<dbReference type="EMBL" id="HBKP01017343">
    <property type="protein sequence ID" value="CAE2228906.1"/>
    <property type="molecule type" value="Transcribed_RNA"/>
</dbReference>